<keyword evidence="3" id="KW-1185">Reference proteome</keyword>
<dbReference type="EMBL" id="JAPQKS010000009">
    <property type="protein sequence ID" value="KAJ5214912.1"/>
    <property type="molecule type" value="Genomic_DNA"/>
</dbReference>
<gene>
    <name evidence="2" type="ORF">N7468_010591</name>
</gene>
<dbReference type="Proteomes" id="UP001150941">
    <property type="component" value="Unassembled WGS sequence"/>
</dbReference>
<dbReference type="Gene3D" id="2.130.10.10">
    <property type="entry name" value="YVTN repeat-like/Quinoprotein amine dehydrogenase"/>
    <property type="match status" value="1"/>
</dbReference>
<evidence type="ECO:0000313" key="3">
    <source>
        <dbReference type="Proteomes" id="UP001150941"/>
    </source>
</evidence>
<dbReference type="AlphaFoldDB" id="A0A9W9N815"/>
<dbReference type="PANTHER" id="PTHR30344">
    <property type="entry name" value="6-PHOSPHOGLUCONOLACTONASE-RELATED"/>
    <property type="match status" value="1"/>
</dbReference>
<dbReference type="OrthoDB" id="9972196at2759"/>
<dbReference type="InterPro" id="IPR015943">
    <property type="entry name" value="WD40/YVTN_repeat-like_dom_sf"/>
</dbReference>
<proteinExistence type="inferred from homology"/>
<sequence>MRLYDAPLLSLLSTAAASTLHRPVAPSHSHAPARLWATHYNGNVYSLSLSGSELAITDTQKTCGNMPSWLTFDAESKTLYCSDEDGTTDPSTHGSLSAYAVSHDGKLKQVAKTETVGGGVYSAIFEAGAGDKYLAIAHYEGAAVSTYRLPLTNNATSKQAFHFKLTHQGATPQQDTPHPHSIFLDPTGSFLVSPDLGADLLRIYSIDPSSGTLHTCPSVNVTFGSGPRHGVFWTDGTSNSSTSAGPGSTTHQRQVAAVGETQLYIVNEIGGTLMVFDVSYARDGCLDLSVRQTVVPYGKHNATMPKGATPAEIRLLGEQVYVSVRSDGGFAGNDSVVTLDRAPSDGTVSVRGRSPALGKVPRTMAVNRAGDLVAIGNQASATVAIVRRNRETGDLGGEDCGSAGRRAWEGGFC</sequence>
<evidence type="ECO:0008006" key="4">
    <source>
        <dbReference type="Google" id="ProtNLM"/>
    </source>
</evidence>
<dbReference type="GeneID" id="83207190"/>
<accession>A0A9W9N815</accession>
<dbReference type="GO" id="GO:0017057">
    <property type="term" value="F:6-phosphogluconolactonase activity"/>
    <property type="evidence" value="ECO:0007669"/>
    <property type="project" value="TreeGrafter"/>
</dbReference>
<organism evidence="2 3">
    <name type="scientific">Penicillium chermesinum</name>
    <dbReference type="NCBI Taxonomy" id="63820"/>
    <lineage>
        <taxon>Eukaryota</taxon>
        <taxon>Fungi</taxon>
        <taxon>Dikarya</taxon>
        <taxon>Ascomycota</taxon>
        <taxon>Pezizomycotina</taxon>
        <taxon>Eurotiomycetes</taxon>
        <taxon>Eurotiomycetidae</taxon>
        <taxon>Eurotiales</taxon>
        <taxon>Aspergillaceae</taxon>
        <taxon>Penicillium</taxon>
    </lineage>
</organism>
<comment type="caution">
    <text evidence="2">The sequence shown here is derived from an EMBL/GenBank/DDBJ whole genome shotgun (WGS) entry which is preliminary data.</text>
</comment>
<dbReference type="InterPro" id="IPR050282">
    <property type="entry name" value="Cycloisomerase_2"/>
</dbReference>
<comment type="similarity">
    <text evidence="1">Belongs to the cycloisomerase 2 family.</text>
</comment>
<protein>
    <recommendedName>
        <fullName evidence="4">6-phosphogluconolactonase</fullName>
    </recommendedName>
</protein>
<dbReference type="Pfam" id="PF10282">
    <property type="entry name" value="Lactonase"/>
    <property type="match status" value="1"/>
</dbReference>
<dbReference type="InterPro" id="IPR019405">
    <property type="entry name" value="Lactonase_7-beta_prop"/>
</dbReference>
<reference evidence="2" key="1">
    <citation type="submission" date="2022-11" db="EMBL/GenBank/DDBJ databases">
        <authorList>
            <person name="Petersen C."/>
        </authorList>
    </citation>
    <scope>NUCLEOTIDE SEQUENCE</scope>
    <source>
        <strain evidence="2">IBT 19713</strain>
    </source>
</reference>
<dbReference type="RefSeq" id="XP_058325409.1">
    <property type="nucleotide sequence ID" value="XM_058479886.1"/>
</dbReference>
<dbReference type="InterPro" id="IPR011048">
    <property type="entry name" value="Haem_d1_sf"/>
</dbReference>
<evidence type="ECO:0000313" key="2">
    <source>
        <dbReference type="EMBL" id="KAJ5214912.1"/>
    </source>
</evidence>
<evidence type="ECO:0000256" key="1">
    <source>
        <dbReference type="ARBA" id="ARBA00005564"/>
    </source>
</evidence>
<dbReference type="PANTHER" id="PTHR30344:SF1">
    <property type="entry name" value="6-PHOSPHOGLUCONOLACTONASE"/>
    <property type="match status" value="1"/>
</dbReference>
<dbReference type="SUPFAM" id="SSF51004">
    <property type="entry name" value="C-terminal (heme d1) domain of cytochrome cd1-nitrite reductase"/>
    <property type="match status" value="1"/>
</dbReference>
<reference evidence="2" key="2">
    <citation type="journal article" date="2023" name="IMA Fungus">
        <title>Comparative genomic study of the Penicillium genus elucidates a diverse pangenome and 15 lateral gene transfer events.</title>
        <authorList>
            <person name="Petersen C."/>
            <person name="Sorensen T."/>
            <person name="Nielsen M.R."/>
            <person name="Sondergaard T.E."/>
            <person name="Sorensen J.L."/>
            <person name="Fitzpatrick D.A."/>
            <person name="Frisvad J.C."/>
            <person name="Nielsen K.L."/>
        </authorList>
    </citation>
    <scope>NUCLEOTIDE SEQUENCE</scope>
    <source>
        <strain evidence="2">IBT 19713</strain>
    </source>
</reference>
<name>A0A9W9N815_9EURO</name>